<dbReference type="STRING" id="765257.A0A0C9YMP0"/>
<gene>
    <name evidence="2" type="ORF">PISMIDRAFT_330595</name>
</gene>
<dbReference type="PANTHER" id="PTHR10622:SF10">
    <property type="entry name" value="HET DOMAIN-CONTAINING PROTEIN"/>
    <property type="match status" value="1"/>
</dbReference>
<proteinExistence type="predicted"/>
<reference evidence="2 3" key="1">
    <citation type="submission" date="2014-04" db="EMBL/GenBank/DDBJ databases">
        <authorList>
            <consortium name="DOE Joint Genome Institute"/>
            <person name="Kuo A."/>
            <person name="Kohler A."/>
            <person name="Costa M.D."/>
            <person name="Nagy L.G."/>
            <person name="Floudas D."/>
            <person name="Copeland A."/>
            <person name="Barry K.W."/>
            <person name="Cichocki N."/>
            <person name="Veneault-Fourrey C."/>
            <person name="LaButti K."/>
            <person name="Lindquist E.A."/>
            <person name="Lipzen A."/>
            <person name="Lundell T."/>
            <person name="Morin E."/>
            <person name="Murat C."/>
            <person name="Sun H."/>
            <person name="Tunlid A."/>
            <person name="Henrissat B."/>
            <person name="Grigoriev I.V."/>
            <person name="Hibbett D.S."/>
            <person name="Martin F."/>
            <person name="Nordberg H.P."/>
            <person name="Cantor M.N."/>
            <person name="Hua S.X."/>
        </authorList>
    </citation>
    <scope>NUCLEOTIDE SEQUENCE [LARGE SCALE GENOMIC DNA]</scope>
    <source>
        <strain evidence="2 3">441</strain>
    </source>
</reference>
<evidence type="ECO:0000259" key="1">
    <source>
        <dbReference type="Pfam" id="PF06985"/>
    </source>
</evidence>
<reference evidence="3" key="2">
    <citation type="submission" date="2015-01" db="EMBL/GenBank/DDBJ databases">
        <title>Evolutionary Origins and Diversification of the Mycorrhizal Mutualists.</title>
        <authorList>
            <consortium name="DOE Joint Genome Institute"/>
            <consortium name="Mycorrhizal Genomics Consortium"/>
            <person name="Kohler A."/>
            <person name="Kuo A."/>
            <person name="Nagy L.G."/>
            <person name="Floudas D."/>
            <person name="Copeland A."/>
            <person name="Barry K.W."/>
            <person name="Cichocki N."/>
            <person name="Veneault-Fourrey C."/>
            <person name="LaButti K."/>
            <person name="Lindquist E.A."/>
            <person name="Lipzen A."/>
            <person name="Lundell T."/>
            <person name="Morin E."/>
            <person name="Murat C."/>
            <person name="Riley R."/>
            <person name="Ohm R."/>
            <person name="Sun H."/>
            <person name="Tunlid A."/>
            <person name="Henrissat B."/>
            <person name="Grigoriev I.V."/>
            <person name="Hibbett D.S."/>
            <person name="Martin F."/>
        </authorList>
    </citation>
    <scope>NUCLEOTIDE SEQUENCE [LARGE SCALE GENOMIC DNA]</scope>
    <source>
        <strain evidence="3">441</strain>
    </source>
</reference>
<sequence length="1286" mass="145495">MPRSVPDARLALKDLADPLFKEFKGKTWYRDLDAIITLGQTALEFTPLEHSERRSALMNLTSLLSQRFDKEGRNEDLYELITLKHAMLEYISPEEPQGQTLLLELDDHLFECFKRTDSTVDLEEVISLRRVALERAPKRNRCRALLNLADALHEQFQKQGTANSIAEALSLAGAASRLLDRDHVLTQDHLASYLETTRLALNDLANPLSKKFKKKERDRDLNAMIALGKTALEFLPPNPPLPHSVLIDLMILLSQRFIKEGRNEDLDELIMLERAALEYVSPDEPQGQTLLLELDDHLFERFKRTDATVDLEEVISLRRVALERSPERNRCKALLNLADALHEQFQKQGTENSIAEAFRFARTALGLCCPGHPDHALSRNYLARYVETTQLALYDLTNPIFDKFKKERDCDLDAMITLGQTAFEFAPPQHPQRLSVLISLAGLLSERFNQERREEDLDKLITLKRAASEYMSPDDPQRQTVLLELDDHLLERFKLTDSMVDLEEIISLRRAALERIPPPNRCRALLNLADALQEQFQKQGTEKSIAEALSLARAASGLCPPGHPDHALPRDHLASYLETIRLALNDLANPILEKFNMKESDHGLDAIITLGRTALEFTPSEHPLHHSTLTHLAGLILERFHKDGGKEDLDELITLKRAASEYMSPDEPQRKTVLLELDDHLSERFRRTDSMVDLEEIIYLRRAALVRIAPPNRCKALLNLANALHEQFQRQGLENSIAEAVSLVRVALSLCPLGHPDHALPRDRLTSYLQTKVAKRAARTRVRGPGAGPSSTSSYDIERLIKKAVTAKVEKIPLRLLHTPTGVLCNRDAQISYFEGSLQYKRILSLASSLDNQQLESEINNVIEEYFGFATLSHRWGSGEPLLRDVEGKSTDDLSSTDGVEKLQMFCALALQRNFQWAWSDTCCIDKDSSAELQEAIGSMFSWYRWSSLTIVHLSDVFDGGSLASSVWFTRGWTLQELLASRTILFYTRDWSLYSESDVVDHKSNLALLEELQTATGIAKQHLTNFYPGMDDARSRLHWASRRRTTRPEDIAYSLFGIFLVHLPIFYGESAQNALGRLLAEIISRSGDVSVLDWVGKPSSFNSCFPVDLAPYQTVPHFPLILSDSARHTSLDLDKAQQLYSSLKGLPRAGYVNSKLTLPSTVHPLTAVKLQGSSTSPTSPSRYTYEIQASRLRPLNVTLSVELDESVDTYILVRPWHPKTLEQQADHDVDVVWRLLEQLEQPFNALLLKRSLRNEYKRIACDCTITACIQDITSIVNSEVLIPEIV</sequence>
<dbReference type="Pfam" id="PF06985">
    <property type="entry name" value="HET"/>
    <property type="match status" value="1"/>
</dbReference>
<protein>
    <recommendedName>
        <fullName evidence="1">Heterokaryon incompatibility domain-containing protein</fullName>
    </recommendedName>
</protein>
<organism evidence="2 3">
    <name type="scientific">Pisolithus microcarpus 441</name>
    <dbReference type="NCBI Taxonomy" id="765257"/>
    <lineage>
        <taxon>Eukaryota</taxon>
        <taxon>Fungi</taxon>
        <taxon>Dikarya</taxon>
        <taxon>Basidiomycota</taxon>
        <taxon>Agaricomycotina</taxon>
        <taxon>Agaricomycetes</taxon>
        <taxon>Agaricomycetidae</taxon>
        <taxon>Boletales</taxon>
        <taxon>Sclerodermatineae</taxon>
        <taxon>Pisolithaceae</taxon>
        <taxon>Pisolithus</taxon>
    </lineage>
</organism>
<dbReference type="Proteomes" id="UP000054018">
    <property type="component" value="Unassembled WGS sequence"/>
</dbReference>
<keyword evidence="3" id="KW-1185">Reference proteome</keyword>
<dbReference type="InterPro" id="IPR011990">
    <property type="entry name" value="TPR-like_helical_dom_sf"/>
</dbReference>
<feature type="domain" description="Heterokaryon incompatibility" evidence="1">
    <location>
        <begin position="869"/>
        <end position="956"/>
    </location>
</feature>
<evidence type="ECO:0000313" key="3">
    <source>
        <dbReference type="Proteomes" id="UP000054018"/>
    </source>
</evidence>
<dbReference type="Pfam" id="PF13374">
    <property type="entry name" value="TPR_10"/>
    <property type="match status" value="2"/>
</dbReference>
<dbReference type="OrthoDB" id="2675508at2759"/>
<dbReference type="HOGENOM" id="CLU_245298_0_0_1"/>
<dbReference type="Gene3D" id="1.25.40.10">
    <property type="entry name" value="Tetratricopeptide repeat domain"/>
    <property type="match status" value="1"/>
</dbReference>
<dbReference type="InterPro" id="IPR010730">
    <property type="entry name" value="HET"/>
</dbReference>
<name>A0A0C9YMP0_9AGAM</name>
<accession>A0A0C9YMP0</accession>
<dbReference type="PANTHER" id="PTHR10622">
    <property type="entry name" value="HET DOMAIN-CONTAINING PROTEIN"/>
    <property type="match status" value="1"/>
</dbReference>
<dbReference type="EMBL" id="KN833902">
    <property type="protein sequence ID" value="KIK15199.1"/>
    <property type="molecule type" value="Genomic_DNA"/>
</dbReference>
<evidence type="ECO:0000313" key="2">
    <source>
        <dbReference type="EMBL" id="KIK15199.1"/>
    </source>
</evidence>